<dbReference type="PANTHER" id="PTHR31006">
    <property type="entry name" value="F-BOX DOMAIN-CONTAINING PROTEIN-RELATED-RELATED"/>
    <property type="match status" value="1"/>
</dbReference>
<feature type="compositionally biased region" description="Basic residues" evidence="1">
    <location>
        <begin position="7"/>
        <end position="19"/>
    </location>
</feature>
<feature type="region of interest" description="Disordered" evidence="1">
    <location>
        <begin position="1"/>
        <end position="23"/>
    </location>
</feature>
<evidence type="ECO:0000313" key="2">
    <source>
        <dbReference type="EMBL" id="CAB3411409.1"/>
    </source>
</evidence>
<keyword evidence="3" id="KW-1185">Reference proteome</keyword>
<evidence type="ECO:0008006" key="4">
    <source>
        <dbReference type="Google" id="ProtNLM"/>
    </source>
</evidence>
<dbReference type="InterPro" id="IPR042317">
    <property type="entry name" value="She-1-like"/>
</dbReference>
<dbReference type="AlphaFoldDB" id="A0A8S1FBR8"/>
<dbReference type="EMBL" id="CADEPM010000013">
    <property type="protein sequence ID" value="CAB3411409.1"/>
    <property type="molecule type" value="Genomic_DNA"/>
</dbReference>
<evidence type="ECO:0000256" key="1">
    <source>
        <dbReference type="SAM" id="MobiDB-lite"/>
    </source>
</evidence>
<dbReference type="Proteomes" id="UP000494206">
    <property type="component" value="Unassembled WGS sequence"/>
</dbReference>
<dbReference type="OrthoDB" id="5843099at2759"/>
<name>A0A8S1FBR8_9PELO</name>
<gene>
    <name evidence="2" type="ORF">CBOVIS_LOCUS12805</name>
</gene>
<protein>
    <recommendedName>
        <fullName evidence="4">F-box domain-containing protein</fullName>
    </recommendedName>
</protein>
<accession>A0A8S1FBR8</accession>
<organism evidence="2 3">
    <name type="scientific">Caenorhabditis bovis</name>
    <dbReference type="NCBI Taxonomy" id="2654633"/>
    <lineage>
        <taxon>Eukaryota</taxon>
        <taxon>Metazoa</taxon>
        <taxon>Ecdysozoa</taxon>
        <taxon>Nematoda</taxon>
        <taxon>Chromadorea</taxon>
        <taxon>Rhabditida</taxon>
        <taxon>Rhabditina</taxon>
        <taxon>Rhabditomorpha</taxon>
        <taxon>Rhabditoidea</taxon>
        <taxon>Rhabditidae</taxon>
        <taxon>Peloderinae</taxon>
        <taxon>Caenorhabditis</taxon>
    </lineage>
</organism>
<sequence>MPEAVVKKPKKPKSSAKKPKGLEPAMKRWDELPSFIQTSVIEKLPFETRYSLSKCSKKMMEIEKVPPVFIHRFELLESELFKMEPVDAYDKAIIVTVDFVKVPSHKSIPIIFLKTGNDTEVSREYIPHSFRSDEVPTIYENTDYIEKSLELFEKLMKRSRNRVVELSIDMPSWDISKSAVKEVNCEMFQIRFNNIDQLNQGLEMLGEQVKNLRAFFKFEGAKPETKLVPKEILEHKQIQNAEILFIRGNCQFTEELFMSLKGKELNFSSSTISDAMYNKFILRWIDGGGVDDFQKLSAWYPKEFNEQIILKNVMCKLWDDKFKKDNERFLNEFFFAYGKDSCYQVLRKDGRQSATIAVSEQEVLFLVTGKFCEKTDRMEYYCTSE</sequence>
<evidence type="ECO:0000313" key="3">
    <source>
        <dbReference type="Proteomes" id="UP000494206"/>
    </source>
</evidence>
<reference evidence="2 3" key="1">
    <citation type="submission" date="2020-04" db="EMBL/GenBank/DDBJ databases">
        <authorList>
            <person name="Laetsch R D."/>
            <person name="Stevens L."/>
            <person name="Kumar S."/>
            <person name="Blaxter L. M."/>
        </authorList>
    </citation>
    <scope>NUCLEOTIDE SEQUENCE [LARGE SCALE GENOMIC DNA]</scope>
</reference>
<dbReference type="PANTHER" id="PTHR31006:SF0">
    <property type="entry name" value="F-BOX ASSOCIATED DOMAIN-CONTAINING PROTEIN-RELATED"/>
    <property type="match status" value="1"/>
</dbReference>
<comment type="caution">
    <text evidence="2">The sequence shown here is derived from an EMBL/GenBank/DDBJ whole genome shotgun (WGS) entry which is preliminary data.</text>
</comment>
<proteinExistence type="predicted"/>